<feature type="compositionally biased region" description="Low complexity" evidence="1">
    <location>
        <begin position="27"/>
        <end position="38"/>
    </location>
</feature>
<reference evidence="3" key="3">
    <citation type="submission" date="2015-02" db="UniProtKB">
        <authorList>
            <consortium name="EnsemblProtists"/>
        </authorList>
    </citation>
    <scope>IDENTIFICATION</scope>
    <source>
        <strain evidence="3">DAOM BR144</strain>
    </source>
</reference>
<dbReference type="EnsemblProtists" id="PYU1_T005107">
    <property type="protein sequence ID" value="PYU1_T005107"/>
    <property type="gene ID" value="PYU1_G005096"/>
</dbReference>
<dbReference type="Proteomes" id="UP000019132">
    <property type="component" value="Unassembled WGS sequence"/>
</dbReference>
<evidence type="ECO:0000313" key="4">
    <source>
        <dbReference type="Proteomes" id="UP000019132"/>
    </source>
</evidence>
<dbReference type="InterPro" id="IPR046539">
    <property type="entry name" value="DUF6604"/>
</dbReference>
<evidence type="ECO:0000313" key="3">
    <source>
        <dbReference type="EnsemblProtists" id="PYU1_T005107"/>
    </source>
</evidence>
<organism evidence="3 4">
    <name type="scientific">Globisporangium ultimum (strain ATCC 200006 / CBS 805.95 / DAOM BR144)</name>
    <name type="common">Pythium ultimum</name>
    <dbReference type="NCBI Taxonomy" id="431595"/>
    <lineage>
        <taxon>Eukaryota</taxon>
        <taxon>Sar</taxon>
        <taxon>Stramenopiles</taxon>
        <taxon>Oomycota</taxon>
        <taxon>Peronosporomycetes</taxon>
        <taxon>Pythiales</taxon>
        <taxon>Pythiaceae</taxon>
        <taxon>Globisporangium</taxon>
    </lineage>
</organism>
<evidence type="ECO:0000259" key="2">
    <source>
        <dbReference type="Pfam" id="PF20253"/>
    </source>
</evidence>
<name>K3WJG5_GLOUD</name>
<dbReference type="VEuPathDB" id="FungiDB:PYU1_G005096"/>
<protein>
    <recommendedName>
        <fullName evidence="2">DUF6604 domain-containing protein</fullName>
    </recommendedName>
</protein>
<dbReference type="HOGENOM" id="CLU_005490_1_0_1"/>
<evidence type="ECO:0000256" key="1">
    <source>
        <dbReference type="SAM" id="MobiDB-lite"/>
    </source>
</evidence>
<feature type="region of interest" description="Disordered" evidence="1">
    <location>
        <begin position="15"/>
        <end position="38"/>
    </location>
</feature>
<dbReference type="AlphaFoldDB" id="K3WJG5"/>
<dbReference type="eggNOG" id="ENOG502SA38">
    <property type="taxonomic scope" value="Eukaryota"/>
</dbReference>
<feature type="domain" description="DUF6604" evidence="2">
    <location>
        <begin position="2"/>
        <end position="165"/>
    </location>
</feature>
<dbReference type="EMBL" id="GL376564">
    <property type="status" value="NOT_ANNOTATED_CDS"/>
    <property type="molecule type" value="Genomic_DNA"/>
</dbReference>
<dbReference type="InParanoid" id="K3WJG5"/>
<reference evidence="4" key="1">
    <citation type="journal article" date="2010" name="Genome Biol.">
        <title>Genome sequence of the necrotrophic plant pathogen Pythium ultimum reveals original pathogenicity mechanisms and effector repertoire.</title>
        <authorList>
            <person name="Levesque C.A."/>
            <person name="Brouwer H."/>
            <person name="Cano L."/>
            <person name="Hamilton J.P."/>
            <person name="Holt C."/>
            <person name="Huitema E."/>
            <person name="Raffaele S."/>
            <person name="Robideau G.P."/>
            <person name="Thines M."/>
            <person name="Win J."/>
            <person name="Zerillo M.M."/>
            <person name="Beakes G.W."/>
            <person name="Boore J.L."/>
            <person name="Busam D."/>
            <person name="Dumas B."/>
            <person name="Ferriera S."/>
            <person name="Fuerstenberg S.I."/>
            <person name="Gachon C.M."/>
            <person name="Gaulin E."/>
            <person name="Govers F."/>
            <person name="Grenville-Briggs L."/>
            <person name="Horner N."/>
            <person name="Hostetler J."/>
            <person name="Jiang R.H."/>
            <person name="Johnson J."/>
            <person name="Krajaejun T."/>
            <person name="Lin H."/>
            <person name="Meijer H.J."/>
            <person name="Moore B."/>
            <person name="Morris P."/>
            <person name="Phuntmart V."/>
            <person name="Puiu D."/>
            <person name="Shetty J."/>
            <person name="Stajich J.E."/>
            <person name="Tripathy S."/>
            <person name="Wawra S."/>
            <person name="van West P."/>
            <person name="Whitty B.R."/>
            <person name="Coutinho P.M."/>
            <person name="Henrissat B."/>
            <person name="Martin F."/>
            <person name="Thomas P.D."/>
            <person name="Tyler B.M."/>
            <person name="De Vries R.P."/>
            <person name="Kamoun S."/>
            <person name="Yandell M."/>
            <person name="Tisserat N."/>
            <person name="Buell C.R."/>
        </authorList>
    </citation>
    <scope>NUCLEOTIDE SEQUENCE</scope>
    <source>
        <strain evidence="4">DAOM:BR144</strain>
    </source>
</reference>
<sequence>MDKHQHFLGRLKACGDETLQPGDPVRPRSTTRSESTASSQRFANYYEVLGLDADYFDEGEVDDNEANDGFEGAGKEKYARAKVSENDSKKRARVARNADRAALFNEAFSQDLFLEVVSYFLELEELMEGVFGVYHQVKTHCKTLFEATAVVKDAIECAKSLTTKLQAWYPSIKLAQDVLVVLSDNLPSGFLRKKMTLRSWHADDQVPLVLNILASFTSAIPANHSSSLFLREGFFSETYSEENTPHYLLPDANGHSALLLQQLPLLFNAVHGVEGNNKNDKLLGHGLTGEFLVLMDEYFTAKRVTLPLVFTTICWLKSIACLQGNGGLRRSISLAIKHSWDMFNKLDATLKKGTMEKADQSFIKRSCRYDYELMNPLVPGS</sequence>
<accession>K3WJG5</accession>
<proteinExistence type="predicted"/>
<reference evidence="4" key="2">
    <citation type="submission" date="2010-04" db="EMBL/GenBank/DDBJ databases">
        <authorList>
            <person name="Buell R."/>
            <person name="Hamilton J."/>
            <person name="Hostetler J."/>
        </authorList>
    </citation>
    <scope>NUCLEOTIDE SEQUENCE [LARGE SCALE GENOMIC DNA]</scope>
    <source>
        <strain evidence="4">DAOM:BR144</strain>
    </source>
</reference>
<dbReference type="Pfam" id="PF20253">
    <property type="entry name" value="DUF6604"/>
    <property type="match status" value="1"/>
</dbReference>
<keyword evidence="4" id="KW-1185">Reference proteome</keyword>